<dbReference type="InterPro" id="IPR008318">
    <property type="entry name" value="UCP030820"/>
</dbReference>
<feature type="region of interest" description="Disordered" evidence="1">
    <location>
        <begin position="150"/>
        <end position="169"/>
    </location>
</feature>
<protein>
    <submittedName>
        <fullName evidence="2">Uncharacterized protein (DUF934 family)</fullName>
    </submittedName>
</protein>
<dbReference type="Proteomes" id="UP000256900">
    <property type="component" value="Unassembled WGS sequence"/>
</dbReference>
<gene>
    <name evidence="2" type="ORF">DES32_1770</name>
</gene>
<name>A0A3D9Z466_9HYPH</name>
<evidence type="ECO:0000256" key="1">
    <source>
        <dbReference type="SAM" id="MobiDB-lite"/>
    </source>
</evidence>
<dbReference type="EMBL" id="QUMO01000002">
    <property type="protein sequence ID" value="REF88129.1"/>
    <property type="molecule type" value="Genomic_DNA"/>
</dbReference>
<evidence type="ECO:0000313" key="3">
    <source>
        <dbReference type="Proteomes" id="UP000256900"/>
    </source>
</evidence>
<dbReference type="AlphaFoldDB" id="A0A3D9Z466"/>
<dbReference type="OrthoDB" id="9800421at2"/>
<dbReference type="RefSeq" id="WP_115836242.1">
    <property type="nucleotide sequence ID" value="NZ_CP025086.1"/>
</dbReference>
<proteinExistence type="predicted"/>
<accession>A0A3D9Z466</accession>
<evidence type="ECO:0000313" key="2">
    <source>
        <dbReference type="EMBL" id="REF88129.1"/>
    </source>
</evidence>
<organism evidence="2 3">
    <name type="scientific">Methylovirgula ligni</name>
    <dbReference type="NCBI Taxonomy" id="569860"/>
    <lineage>
        <taxon>Bacteria</taxon>
        <taxon>Pseudomonadati</taxon>
        <taxon>Pseudomonadota</taxon>
        <taxon>Alphaproteobacteria</taxon>
        <taxon>Hyphomicrobiales</taxon>
        <taxon>Beijerinckiaceae</taxon>
        <taxon>Methylovirgula</taxon>
    </lineage>
</organism>
<dbReference type="Pfam" id="PF06073">
    <property type="entry name" value="DUF934"/>
    <property type="match status" value="1"/>
</dbReference>
<comment type="caution">
    <text evidence="2">The sequence shown here is derived from an EMBL/GenBank/DDBJ whole genome shotgun (WGS) entry which is preliminary data.</text>
</comment>
<reference evidence="2 3" key="1">
    <citation type="submission" date="2018-08" db="EMBL/GenBank/DDBJ databases">
        <title>Genomic Encyclopedia of Type Strains, Phase IV (KMG-IV): sequencing the most valuable type-strain genomes for metagenomic binning, comparative biology and taxonomic classification.</title>
        <authorList>
            <person name="Goeker M."/>
        </authorList>
    </citation>
    <scope>NUCLEOTIDE SEQUENCE [LARGE SCALE GENOMIC DNA]</scope>
    <source>
        <strain evidence="2 3">BW863</strain>
    </source>
</reference>
<keyword evidence="3" id="KW-1185">Reference proteome</keyword>
<dbReference type="PIRSF" id="PIRSF030820">
    <property type="entry name" value="UCP030820"/>
    <property type="match status" value="1"/>
</dbReference>
<sequence length="169" mass="18827">MALYRNGTFVTDSWRRLDASDELPAEGHVLLSLAEWQKLAPAKRESNVAFGVLLEPGETAEAIAADLPRLALVAVNFPKYTDGRGYSTARILRDRYKFAGELRAVGDILFDQLQLYERCGFDALEVTDPVTLGLLEAGRKPVMTHFYQPGEGAEVRDNSNPWRRRSATA</sequence>